<gene>
    <name evidence="7" type="ORF">GCM10009680_80600</name>
</gene>
<sequence>MADRAEWTDDGDPERRPGVRGRLTWWADAMAYDDENDRLAAIGQSPENRRQALIKLMWIGIWMAYMGAPVSDLADGHHAVPATVCGALGLLAFVAIYLVLIFRHTGRALSRAAVFGALGTSCVLAAVLTLTMGDAWLVLCVYVSVAYGAVLPLRLARWAIPLNTAFMVAVGVLVRGSHGLLSALVIPSLLGGFAMSGVRQMVRTTRALRAARATVAQLAANEERLRLARDLHDLLGHSLSLITLKSELAGRMLPDKPEQAARQVADIERVSRQALVDVREAVSGFRRPTLEAEVAGARTALAAAGIAADLSRAATHHPDLPPDQEGALAWALREAVTNVVRHSGARRCAVTLDETDDELCLTVTDDGRGATGPHGNGLTGLAERLQLADGRLETGPGERGGFTLRALVPLSRGVRVEVPSRAAP</sequence>
<evidence type="ECO:0000259" key="5">
    <source>
        <dbReference type="Pfam" id="PF07730"/>
    </source>
</evidence>
<dbReference type="Proteomes" id="UP001499947">
    <property type="component" value="Unassembled WGS sequence"/>
</dbReference>
<proteinExistence type="predicted"/>
<keyword evidence="4" id="KW-0472">Membrane</keyword>
<feature type="transmembrane region" description="Helical" evidence="4">
    <location>
        <begin position="80"/>
        <end position="100"/>
    </location>
</feature>
<keyword evidence="8" id="KW-1185">Reference proteome</keyword>
<keyword evidence="4" id="KW-0812">Transmembrane</keyword>
<name>A0ABP4VJP1_9ACTN</name>
<keyword evidence="1" id="KW-0808">Transferase</keyword>
<evidence type="ECO:0000256" key="4">
    <source>
        <dbReference type="SAM" id="Phobius"/>
    </source>
</evidence>
<evidence type="ECO:0000256" key="1">
    <source>
        <dbReference type="ARBA" id="ARBA00022679"/>
    </source>
</evidence>
<dbReference type="RefSeq" id="WP_211123794.1">
    <property type="nucleotide sequence ID" value="NZ_BAAALR010000116.1"/>
</dbReference>
<dbReference type="EMBL" id="BAAALR010000116">
    <property type="protein sequence ID" value="GAA1727122.1"/>
    <property type="molecule type" value="Genomic_DNA"/>
</dbReference>
<dbReference type="InterPro" id="IPR003594">
    <property type="entry name" value="HATPase_dom"/>
</dbReference>
<dbReference type="Pfam" id="PF13581">
    <property type="entry name" value="HATPase_c_2"/>
    <property type="match status" value="1"/>
</dbReference>
<dbReference type="InterPro" id="IPR011712">
    <property type="entry name" value="Sig_transdc_His_kin_sub3_dim/P"/>
</dbReference>
<dbReference type="PANTHER" id="PTHR24421">
    <property type="entry name" value="NITRATE/NITRITE SENSOR PROTEIN NARX-RELATED"/>
    <property type="match status" value="1"/>
</dbReference>
<comment type="caution">
    <text evidence="7">The sequence shown here is derived from an EMBL/GenBank/DDBJ whole genome shotgun (WGS) entry which is preliminary data.</text>
</comment>
<organism evidence="7 8">
    <name type="scientific">Streptomyces yatensis</name>
    <dbReference type="NCBI Taxonomy" id="155177"/>
    <lineage>
        <taxon>Bacteria</taxon>
        <taxon>Bacillati</taxon>
        <taxon>Actinomycetota</taxon>
        <taxon>Actinomycetes</taxon>
        <taxon>Kitasatosporales</taxon>
        <taxon>Streptomycetaceae</taxon>
        <taxon>Streptomyces</taxon>
        <taxon>Streptomyces violaceusniger group</taxon>
    </lineage>
</organism>
<feature type="transmembrane region" description="Helical" evidence="4">
    <location>
        <begin position="52"/>
        <end position="68"/>
    </location>
</feature>
<dbReference type="PANTHER" id="PTHR24421:SF63">
    <property type="entry name" value="SENSOR HISTIDINE KINASE DESK"/>
    <property type="match status" value="1"/>
</dbReference>
<evidence type="ECO:0000256" key="2">
    <source>
        <dbReference type="ARBA" id="ARBA00022777"/>
    </source>
</evidence>
<reference evidence="8" key="1">
    <citation type="journal article" date="2019" name="Int. J. Syst. Evol. Microbiol.">
        <title>The Global Catalogue of Microorganisms (GCM) 10K type strain sequencing project: providing services to taxonomists for standard genome sequencing and annotation.</title>
        <authorList>
            <consortium name="The Broad Institute Genomics Platform"/>
            <consortium name="The Broad Institute Genome Sequencing Center for Infectious Disease"/>
            <person name="Wu L."/>
            <person name="Ma J."/>
        </authorList>
    </citation>
    <scope>NUCLEOTIDE SEQUENCE [LARGE SCALE GENOMIC DNA]</scope>
    <source>
        <strain evidence="8">JCM 13244</strain>
    </source>
</reference>
<dbReference type="SUPFAM" id="SSF55874">
    <property type="entry name" value="ATPase domain of HSP90 chaperone/DNA topoisomerase II/histidine kinase"/>
    <property type="match status" value="1"/>
</dbReference>
<evidence type="ECO:0000313" key="8">
    <source>
        <dbReference type="Proteomes" id="UP001499947"/>
    </source>
</evidence>
<keyword evidence="2 7" id="KW-0418">Kinase</keyword>
<dbReference type="InterPro" id="IPR050482">
    <property type="entry name" value="Sensor_HK_TwoCompSys"/>
</dbReference>
<feature type="domain" description="Histidine kinase/HSP90-like ATPase" evidence="6">
    <location>
        <begin position="306"/>
        <end position="392"/>
    </location>
</feature>
<evidence type="ECO:0000259" key="6">
    <source>
        <dbReference type="Pfam" id="PF13581"/>
    </source>
</evidence>
<keyword evidence="3" id="KW-0902">Two-component regulatory system</keyword>
<evidence type="ECO:0000313" key="7">
    <source>
        <dbReference type="EMBL" id="GAA1727122.1"/>
    </source>
</evidence>
<accession>A0ABP4VJP1</accession>
<protein>
    <submittedName>
        <fullName evidence="7">Sensor histidine kinase</fullName>
    </submittedName>
</protein>
<evidence type="ECO:0000256" key="3">
    <source>
        <dbReference type="ARBA" id="ARBA00023012"/>
    </source>
</evidence>
<dbReference type="Pfam" id="PF07730">
    <property type="entry name" value="HisKA_3"/>
    <property type="match status" value="1"/>
</dbReference>
<dbReference type="Gene3D" id="3.30.565.10">
    <property type="entry name" value="Histidine kinase-like ATPase, C-terminal domain"/>
    <property type="match status" value="1"/>
</dbReference>
<dbReference type="Gene3D" id="1.20.5.1930">
    <property type="match status" value="1"/>
</dbReference>
<feature type="transmembrane region" description="Helical" evidence="4">
    <location>
        <begin position="112"/>
        <end position="130"/>
    </location>
</feature>
<keyword evidence="4" id="KW-1133">Transmembrane helix</keyword>
<feature type="domain" description="Signal transduction histidine kinase subgroup 3 dimerisation and phosphoacceptor" evidence="5">
    <location>
        <begin position="223"/>
        <end position="289"/>
    </location>
</feature>
<dbReference type="GO" id="GO:0016301">
    <property type="term" value="F:kinase activity"/>
    <property type="evidence" value="ECO:0007669"/>
    <property type="project" value="UniProtKB-KW"/>
</dbReference>
<dbReference type="InterPro" id="IPR036890">
    <property type="entry name" value="HATPase_C_sf"/>
</dbReference>
<feature type="transmembrane region" description="Helical" evidence="4">
    <location>
        <begin position="136"/>
        <end position="153"/>
    </location>
</feature>
<dbReference type="CDD" id="cd16917">
    <property type="entry name" value="HATPase_UhpB-NarQ-NarX-like"/>
    <property type="match status" value="1"/>
</dbReference>